<dbReference type="InParanoid" id="A0A1X7U9J0"/>
<sequence length="340" mass="38015">MHNVHISNEMDDLTLQSHIRDTLVLTNPREYPSRHWNLILSLLHHPYLYTVSLTEESNCTNLTNFFKPSSRQYSSIVYSLFNSKKYSSVGLQLIKYLSKMEGIGWGLLQILIKDIVDPLGQLTASKVTTDIFSPSSTSHRMSRDYFLLIGAVSFHNSSLLLSLGAYGPILDICSITYRHDLHKLIISSLDFSHDNYSKPILQKLLNGSDGGMEMLTGQLYDTEEPVREEAIDILDEACEEEGHIGISVGGLDPLLGDDVIQLSSFSGVMSVIEERGRTGDSPNREGEKRRQSSPSHTMSGRGKKRICHTVSAVSMPVSTPPCNYVLRPVRPMDLGEKDRD</sequence>
<dbReference type="GO" id="GO:0031932">
    <property type="term" value="C:TORC2 complex"/>
    <property type="evidence" value="ECO:0007669"/>
    <property type="project" value="InterPro"/>
</dbReference>
<dbReference type="GO" id="GO:0038203">
    <property type="term" value="P:TORC2 signaling"/>
    <property type="evidence" value="ECO:0007669"/>
    <property type="project" value="TreeGrafter"/>
</dbReference>
<organism evidence="3">
    <name type="scientific">Amphimedon queenslandica</name>
    <name type="common">Sponge</name>
    <dbReference type="NCBI Taxonomy" id="400682"/>
    <lineage>
        <taxon>Eukaryota</taxon>
        <taxon>Metazoa</taxon>
        <taxon>Porifera</taxon>
        <taxon>Demospongiae</taxon>
        <taxon>Heteroscleromorpha</taxon>
        <taxon>Haplosclerida</taxon>
        <taxon>Niphatidae</taxon>
        <taxon>Amphimedon</taxon>
    </lineage>
</organism>
<dbReference type="Pfam" id="PF14666">
    <property type="entry name" value="RICTOR_M"/>
    <property type="match status" value="1"/>
</dbReference>
<dbReference type="GO" id="GO:0043539">
    <property type="term" value="F:protein serine/threonine kinase activator activity"/>
    <property type="evidence" value="ECO:0007669"/>
    <property type="project" value="TreeGrafter"/>
</dbReference>
<reference evidence="3" key="1">
    <citation type="submission" date="2017-05" db="UniProtKB">
        <authorList>
            <consortium name="EnsemblMetazoa"/>
        </authorList>
    </citation>
    <scope>IDENTIFICATION</scope>
</reference>
<dbReference type="InterPro" id="IPR028268">
    <property type="entry name" value="Pianissimo_fam"/>
</dbReference>
<dbReference type="PANTHER" id="PTHR13298:SF11">
    <property type="entry name" value="RAPAMYCIN-INSENSITIVE COMPANION OF MTOR"/>
    <property type="match status" value="1"/>
</dbReference>
<dbReference type="SMART" id="SM01307">
    <property type="entry name" value="RICTOR_M"/>
    <property type="match status" value="1"/>
</dbReference>
<dbReference type="PANTHER" id="PTHR13298">
    <property type="entry name" value="CYTOSOLIC REGULATOR PIANISSIMO"/>
    <property type="match status" value="1"/>
</dbReference>
<evidence type="ECO:0000256" key="1">
    <source>
        <dbReference type="SAM" id="MobiDB-lite"/>
    </source>
</evidence>
<feature type="region of interest" description="Disordered" evidence="1">
    <location>
        <begin position="271"/>
        <end position="305"/>
    </location>
</feature>
<dbReference type="InterPro" id="IPR029451">
    <property type="entry name" value="RICTOR_M"/>
</dbReference>
<accession>A0A1X7U9J0</accession>
<name>A0A1X7U9J0_AMPQE</name>
<dbReference type="AlphaFoldDB" id="A0A1X7U9J0"/>
<protein>
    <recommendedName>
        <fullName evidence="2">Rapamycin-insensitive companion of mTOR middle domain-containing protein</fullName>
    </recommendedName>
</protein>
<evidence type="ECO:0000313" key="3">
    <source>
        <dbReference type="EnsemblMetazoa" id="Aqu2.1.24149_001"/>
    </source>
</evidence>
<evidence type="ECO:0000259" key="2">
    <source>
        <dbReference type="SMART" id="SM01307"/>
    </source>
</evidence>
<dbReference type="OrthoDB" id="271111at2759"/>
<feature type="domain" description="Rapamycin-insensitive companion of mTOR middle" evidence="2">
    <location>
        <begin position="10"/>
        <end position="232"/>
    </location>
</feature>
<dbReference type="EnsemblMetazoa" id="Aqu2.1.24149_001">
    <property type="protein sequence ID" value="Aqu2.1.24149_001"/>
    <property type="gene ID" value="Aqu2.1.24149"/>
</dbReference>
<proteinExistence type="predicted"/>
<dbReference type="STRING" id="400682.A0A1X7U9J0"/>
<dbReference type="GO" id="GO:0051897">
    <property type="term" value="P:positive regulation of phosphatidylinositol 3-kinase/protein kinase B signal transduction"/>
    <property type="evidence" value="ECO:0007669"/>
    <property type="project" value="TreeGrafter"/>
</dbReference>
<feature type="compositionally biased region" description="Basic and acidic residues" evidence="1">
    <location>
        <begin position="272"/>
        <end position="290"/>
    </location>
</feature>